<accession>A0A1L3LY14</accession>
<evidence type="ECO:0000313" key="2">
    <source>
        <dbReference type="Proteomes" id="UP000182306"/>
    </source>
</evidence>
<dbReference type="KEGG" id="same:SAMCFNEI73_pC1282"/>
<name>A0A1L3LY14_9HYPH</name>
<keyword evidence="1" id="KW-0614">Plasmid</keyword>
<proteinExistence type="predicted"/>
<evidence type="ECO:0000313" key="1">
    <source>
        <dbReference type="EMBL" id="APG94990.1"/>
    </source>
</evidence>
<dbReference type="Proteomes" id="UP000182306">
    <property type="component" value="Plasmid C"/>
</dbReference>
<dbReference type="EMBL" id="CP013110">
    <property type="protein sequence ID" value="APG94990.1"/>
    <property type="molecule type" value="Genomic_DNA"/>
</dbReference>
<dbReference type="AlphaFoldDB" id="A0A1L3LY14"/>
<organism evidence="1 2">
    <name type="scientific">Sinorhizobium americanum</name>
    <dbReference type="NCBI Taxonomy" id="194963"/>
    <lineage>
        <taxon>Bacteria</taxon>
        <taxon>Pseudomonadati</taxon>
        <taxon>Pseudomonadota</taxon>
        <taxon>Alphaproteobacteria</taxon>
        <taxon>Hyphomicrobiales</taxon>
        <taxon>Rhizobiaceae</taxon>
        <taxon>Sinorhizobium/Ensifer group</taxon>
        <taxon>Sinorhizobium</taxon>
    </lineage>
</organism>
<protein>
    <submittedName>
        <fullName evidence="1">Uncharacterized protein</fullName>
    </submittedName>
</protein>
<reference evidence="1 2" key="1">
    <citation type="submission" date="2015-10" db="EMBL/GenBank/DDBJ databases">
        <title>Genomic differences between typical nodule nitrogen-fixing rhizobial strains and those coming from bean seeds.</title>
        <authorList>
            <person name="Peralta H."/>
            <person name="Aguilar-Vera A."/>
            <person name="Diaz R."/>
            <person name="Mora Y."/>
            <person name="Martinez-Batallar G."/>
            <person name="Salazar E."/>
            <person name="Vargas-Lagunas C."/>
            <person name="Encarnacion S."/>
            <person name="Girard L."/>
            <person name="Mora J."/>
        </authorList>
    </citation>
    <scope>NUCLEOTIDE SEQUENCE [LARGE SCALE GENOMIC DNA]</scope>
    <source>
        <strain evidence="1 2">CFNEI 73</strain>
        <plasmid evidence="1 2">C</plasmid>
    </source>
</reference>
<geneLocation type="plasmid" evidence="1 2">
    <name>C</name>
</geneLocation>
<sequence>MNRHAPASGPLRRQIGLLHEDASEKTFSHDRCQYEKTFSHRTNAFFEIRPARSIPAYVTRNFLRKE</sequence>
<gene>
    <name evidence="1" type="ORF">SAMCFNEI73_pC1282</name>
</gene>
<keyword evidence="2" id="KW-1185">Reference proteome</keyword>